<dbReference type="GO" id="GO:0005524">
    <property type="term" value="F:ATP binding"/>
    <property type="evidence" value="ECO:0007669"/>
    <property type="project" value="InterPro"/>
</dbReference>
<evidence type="ECO:0000313" key="3">
    <source>
        <dbReference type="Proteomes" id="UP001196413"/>
    </source>
</evidence>
<dbReference type="EMBL" id="JAHQIW010001358">
    <property type="protein sequence ID" value="KAJ1352330.1"/>
    <property type="molecule type" value="Genomic_DNA"/>
</dbReference>
<protein>
    <recommendedName>
        <fullName evidence="1">Protein kinase domain-containing protein</fullName>
    </recommendedName>
</protein>
<organism evidence="2 3">
    <name type="scientific">Parelaphostrongylus tenuis</name>
    <name type="common">Meningeal worm</name>
    <dbReference type="NCBI Taxonomy" id="148309"/>
    <lineage>
        <taxon>Eukaryota</taxon>
        <taxon>Metazoa</taxon>
        <taxon>Ecdysozoa</taxon>
        <taxon>Nematoda</taxon>
        <taxon>Chromadorea</taxon>
        <taxon>Rhabditida</taxon>
        <taxon>Rhabditina</taxon>
        <taxon>Rhabditomorpha</taxon>
        <taxon>Strongyloidea</taxon>
        <taxon>Metastrongylidae</taxon>
        <taxon>Parelaphostrongylus</taxon>
    </lineage>
</organism>
<accession>A0AAD5QKQ9</accession>
<evidence type="ECO:0000259" key="1">
    <source>
        <dbReference type="PROSITE" id="PS50011"/>
    </source>
</evidence>
<dbReference type="Gene3D" id="1.10.510.10">
    <property type="entry name" value="Transferase(Phosphotransferase) domain 1"/>
    <property type="match status" value="1"/>
</dbReference>
<dbReference type="InterPro" id="IPR011009">
    <property type="entry name" value="Kinase-like_dom_sf"/>
</dbReference>
<name>A0AAD5QKQ9_PARTN</name>
<dbReference type="GO" id="GO:0004672">
    <property type="term" value="F:protein kinase activity"/>
    <property type="evidence" value="ECO:0007669"/>
    <property type="project" value="InterPro"/>
</dbReference>
<comment type="caution">
    <text evidence="2">The sequence shown here is derived from an EMBL/GenBank/DDBJ whole genome shotgun (WGS) entry which is preliminary data.</text>
</comment>
<dbReference type="Pfam" id="PF00069">
    <property type="entry name" value="Pkinase"/>
    <property type="match status" value="1"/>
</dbReference>
<dbReference type="PANTHER" id="PTHR11909">
    <property type="entry name" value="CASEIN KINASE-RELATED"/>
    <property type="match status" value="1"/>
</dbReference>
<sequence>MQLVGKSLADLKAARPNKVFTVPTSMGAGIQCLEACEDLHKCGFIHRDLKPSNYACGLGDQKRVVYLLDFGLARKIINVKGELKTPRESVLIKGTLRFISMSCHKRIELGPKDDCESWFYLILDITIPGGLPWKLIDEKDEVLKEKEKMRSEKRDEILGVLSCKEELSKMIDYIDTLKYHDHVDYEYIYKLAEQGAKSAGGDISDLYDWEKAVGPTVTITAKETVKPSN</sequence>
<dbReference type="InterPro" id="IPR000719">
    <property type="entry name" value="Prot_kinase_dom"/>
</dbReference>
<keyword evidence="3" id="KW-1185">Reference proteome</keyword>
<evidence type="ECO:0000313" key="2">
    <source>
        <dbReference type="EMBL" id="KAJ1352330.1"/>
    </source>
</evidence>
<dbReference type="AlphaFoldDB" id="A0AAD5QKQ9"/>
<dbReference type="PROSITE" id="PS50011">
    <property type="entry name" value="PROTEIN_KINASE_DOM"/>
    <property type="match status" value="1"/>
</dbReference>
<gene>
    <name evidence="2" type="ORF">KIN20_008644</name>
</gene>
<reference evidence="2" key="1">
    <citation type="submission" date="2021-06" db="EMBL/GenBank/DDBJ databases">
        <title>Parelaphostrongylus tenuis whole genome reference sequence.</title>
        <authorList>
            <person name="Garwood T.J."/>
            <person name="Larsen P.A."/>
            <person name="Fountain-Jones N.M."/>
            <person name="Garbe J.R."/>
            <person name="Macchietto M.G."/>
            <person name="Kania S.A."/>
            <person name="Gerhold R.W."/>
            <person name="Richards J.E."/>
            <person name="Wolf T.M."/>
        </authorList>
    </citation>
    <scope>NUCLEOTIDE SEQUENCE</scope>
    <source>
        <strain evidence="2">MNPRO001-30</strain>
        <tissue evidence="2">Meninges</tissue>
    </source>
</reference>
<dbReference type="SUPFAM" id="SSF56112">
    <property type="entry name" value="Protein kinase-like (PK-like)"/>
    <property type="match status" value="1"/>
</dbReference>
<proteinExistence type="predicted"/>
<feature type="domain" description="Protein kinase" evidence="1">
    <location>
        <begin position="1"/>
        <end position="229"/>
    </location>
</feature>
<dbReference type="Proteomes" id="UP001196413">
    <property type="component" value="Unassembled WGS sequence"/>
</dbReference>
<dbReference type="InterPro" id="IPR050235">
    <property type="entry name" value="CK1_Ser-Thr_kinase"/>
</dbReference>